<reference evidence="3" key="1">
    <citation type="journal article" date="2023" name="Commun. Biol.">
        <title>Genome analysis of Parmales, the sister group of diatoms, reveals the evolutionary specialization of diatoms from phago-mixotrophs to photoautotrophs.</title>
        <authorList>
            <person name="Ban H."/>
            <person name="Sato S."/>
            <person name="Yoshikawa S."/>
            <person name="Yamada K."/>
            <person name="Nakamura Y."/>
            <person name="Ichinomiya M."/>
            <person name="Sato N."/>
            <person name="Blanc-Mathieu R."/>
            <person name="Endo H."/>
            <person name="Kuwata A."/>
            <person name="Ogata H."/>
        </authorList>
    </citation>
    <scope>NUCLEOTIDE SEQUENCE [LARGE SCALE GENOMIC DNA]</scope>
</reference>
<feature type="compositionally biased region" description="Polar residues" evidence="1">
    <location>
        <begin position="1"/>
        <end position="13"/>
    </location>
</feature>
<evidence type="ECO:0000313" key="2">
    <source>
        <dbReference type="EMBL" id="GMH94786.1"/>
    </source>
</evidence>
<dbReference type="Proteomes" id="UP001162640">
    <property type="component" value="Unassembled WGS sequence"/>
</dbReference>
<organism evidence="2 3">
    <name type="scientific">Triparma laevis f. inornata</name>
    <dbReference type="NCBI Taxonomy" id="1714386"/>
    <lineage>
        <taxon>Eukaryota</taxon>
        <taxon>Sar</taxon>
        <taxon>Stramenopiles</taxon>
        <taxon>Ochrophyta</taxon>
        <taxon>Bolidophyceae</taxon>
        <taxon>Parmales</taxon>
        <taxon>Triparmaceae</taxon>
        <taxon>Triparma</taxon>
    </lineage>
</organism>
<protein>
    <submittedName>
        <fullName evidence="2">Uncharacterized protein</fullName>
    </submittedName>
</protein>
<sequence length="511" mass="54374">MSTPKPATPQTGITWPLDAKGRASSTPVNKSVWTTALTAFKSSNNAKQLISKIDNEKNWRANYMKYVNEFVVLQAGASPEECLDSCRLGLQKLNSTMTWSVNGEVKSSALDAMSSSSSTPFVTEIKANSGSSPFSSFTLKSPLGSEAETLSGELLKAQGEAWATYGCIEPSASAALTHISATISVNKLVENKVFVLLGATSSLGPFKSLAKLGATIACVARKGKKMEKLIKDAEASSATLLLPTREGVPGADLLVDAPALADWILSLPKGSEQIVLGCYAYLDGEKHVRASVAMDLIAEKVCAQRKGSALAYLVSPATSHAAPEDAVLDVTQRYMNTPTWHGLFRAGFGTFAKNTFYNADNDIKIFNGLSNFQGPNYALAKTSQQWRAMLAKAEGAVVSANHAPAARTESMVGYATIAAALEGMQSFPPLVAFDPDTASDMMAAILLWDLTSSTSAALPSNKDAHPTLLLIQNACHGGMWRCAYDMESVNTPSFLFGRFTSSYTPTDSLAK</sequence>
<evidence type="ECO:0000256" key="1">
    <source>
        <dbReference type="SAM" id="MobiDB-lite"/>
    </source>
</evidence>
<dbReference type="EMBL" id="BLQM01000573">
    <property type="protein sequence ID" value="GMH94786.1"/>
    <property type="molecule type" value="Genomic_DNA"/>
</dbReference>
<name>A0A9W7BUQ0_9STRA</name>
<accession>A0A9W7BUQ0</accession>
<feature type="region of interest" description="Disordered" evidence="1">
    <location>
        <begin position="1"/>
        <end position="23"/>
    </location>
</feature>
<dbReference type="AlphaFoldDB" id="A0A9W7BUQ0"/>
<evidence type="ECO:0000313" key="3">
    <source>
        <dbReference type="Proteomes" id="UP001162640"/>
    </source>
</evidence>
<comment type="caution">
    <text evidence="2">The sequence shown here is derived from an EMBL/GenBank/DDBJ whole genome shotgun (WGS) entry which is preliminary data.</text>
</comment>
<proteinExistence type="predicted"/>
<gene>
    <name evidence="2" type="ORF">TL16_g13001</name>
</gene>